<dbReference type="Proteomes" id="UP001321421">
    <property type="component" value="Chromosome"/>
</dbReference>
<evidence type="ECO:0000313" key="2">
    <source>
        <dbReference type="Proteomes" id="UP001321421"/>
    </source>
</evidence>
<keyword evidence="2" id="KW-1185">Reference proteome</keyword>
<dbReference type="EMBL" id="AP027735">
    <property type="protein sequence ID" value="BDZ58435.1"/>
    <property type="molecule type" value="Genomic_DNA"/>
</dbReference>
<organism evidence="1 2">
    <name type="scientific">Barrientosiimonas endolithica</name>
    <dbReference type="NCBI Taxonomy" id="1535208"/>
    <lineage>
        <taxon>Bacteria</taxon>
        <taxon>Bacillati</taxon>
        <taxon>Actinomycetota</taxon>
        <taxon>Actinomycetes</taxon>
        <taxon>Micrococcales</taxon>
        <taxon>Dermacoccaceae</taxon>
        <taxon>Barrientosiimonas</taxon>
    </lineage>
</organism>
<name>A0ABN6YM49_9MICO</name>
<protein>
    <recommendedName>
        <fullName evidence="3">Acyl-CoA dehydrogenase/oxidase N-terminal domain-containing protein</fullName>
    </recommendedName>
</protein>
<accession>A0ABN6YM49</accession>
<dbReference type="InterPro" id="IPR009100">
    <property type="entry name" value="AcylCoA_DH/oxidase_NM_dom_sf"/>
</dbReference>
<evidence type="ECO:0000313" key="1">
    <source>
        <dbReference type="EMBL" id="BDZ58435.1"/>
    </source>
</evidence>
<proteinExistence type="predicted"/>
<gene>
    <name evidence="1" type="ORF">GCM10025872_20920</name>
</gene>
<evidence type="ECO:0008006" key="3">
    <source>
        <dbReference type="Google" id="ProtNLM"/>
    </source>
</evidence>
<sequence>MPDDIGRSRGTDYFGIGEELTAEERDYWNRARHFVDDEVLPVINEAWEQAEFPARWPSGWASSAWSATGSWATAARR</sequence>
<dbReference type="SUPFAM" id="SSF56645">
    <property type="entry name" value="Acyl-CoA dehydrogenase NM domain-like"/>
    <property type="match status" value="1"/>
</dbReference>
<dbReference type="Gene3D" id="1.10.540.10">
    <property type="entry name" value="Acyl-CoA dehydrogenase/oxidase, N-terminal domain"/>
    <property type="match status" value="1"/>
</dbReference>
<dbReference type="RefSeq" id="WP_289230862.1">
    <property type="nucleotide sequence ID" value="NZ_AP027735.1"/>
</dbReference>
<dbReference type="InterPro" id="IPR037069">
    <property type="entry name" value="AcylCoA_DH/ox_N_sf"/>
</dbReference>
<reference evidence="2" key="1">
    <citation type="journal article" date="2019" name="Int. J. Syst. Evol. Microbiol.">
        <title>The Global Catalogue of Microorganisms (GCM) 10K type strain sequencing project: providing services to taxonomists for standard genome sequencing and annotation.</title>
        <authorList>
            <consortium name="The Broad Institute Genomics Platform"/>
            <consortium name="The Broad Institute Genome Sequencing Center for Infectious Disease"/>
            <person name="Wu L."/>
            <person name="Ma J."/>
        </authorList>
    </citation>
    <scope>NUCLEOTIDE SEQUENCE [LARGE SCALE GENOMIC DNA]</scope>
    <source>
        <strain evidence="2">NBRC 110608</strain>
    </source>
</reference>